<evidence type="ECO:0000313" key="10">
    <source>
        <dbReference type="Proteomes" id="UP000182836"/>
    </source>
</evidence>
<keyword evidence="3 6" id="KW-0812">Transmembrane</keyword>
<accession>A0A0D1XSP9</accession>
<sequence length="195" mass="21163">MPFFSKALAIIIGSFILAIGIDVFLSPIEVLDGGFIGIGLIFKYLWGIKAGLTIIMFSIPVLILGWFKYRNYFYNSVHGMLISSFMIDLLQPLEYYFASYVQISPLLSSIIGGAFIGLGIGIMLRYETSTGGADLLAQFLTSIFHINVGVMIFIIDAIIISLGGLLFSSETFFLSGVTITAGGVVTSLCTLKHTC</sequence>
<evidence type="ECO:0000256" key="4">
    <source>
        <dbReference type="ARBA" id="ARBA00022989"/>
    </source>
</evidence>
<evidence type="ECO:0000313" key="7">
    <source>
        <dbReference type="EMBL" id="KON96829.1"/>
    </source>
</evidence>
<feature type="transmembrane region" description="Helical" evidence="6">
    <location>
        <begin position="172"/>
        <end position="191"/>
    </location>
</feature>
<feature type="transmembrane region" description="Helical" evidence="6">
    <location>
        <begin position="45"/>
        <end position="67"/>
    </location>
</feature>
<evidence type="ECO:0000256" key="3">
    <source>
        <dbReference type="ARBA" id="ARBA00022692"/>
    </source>
</evidence>
<dbReference type="InterPro" id="IPR051461">
    <property type="entry name" value="UPF0750_membrane"/>
</dbReference>
<evidence type="ECO:0000313" key="8">
    <source>
        <dbReference type="EMBL" id="SDJ58749.1"/>
    </source>
</evidence>
<feature type="transmembrane region" description="Helical" evidence="6">
    <location>
        <begin position="136"/>
        <end position="160"/>
    </location>
</feature>
<proteinExistence type="predicted"/>
<dbReference type="GeneID" id="42306755"/>
<name>A0A0D1XSP9_ANEMI</name>
<dbReference type="EMBL" id="FNED01000021">
    <property type="protein sequence ID" value="SDJ58749.1"/>
    <property type="molecule type" value="Genomic_DNA"/>
</dbReference>
<evidence type="ECO:0000313" key="9">
    <source>
        <dbReference type="Proteomes" id="UP000037269"/>
    </source>
</evidence>
<feature type="transmembrane region" description="Helical" evidence="6">
    <location>
        <begin position="103"/>
        <end position="124"/>
    </location>
</feature>
<dbReference type="PANTHER" id="PTHR33545">
    <property type="entry name" value="UPF0750 MEMBRANE PROTEIN YITT-RELATED"/>
    <property type="match status" value="1"/>
</dbReference>
<dbReference type="OrthoDB" id="2602718at2"/>
<keyword evidence="5 6" id="KW-0472">Membrane</keyword>
<dbReference type="EMBL" id="LGUG01000004">
    <property type="protein sequence ID" value="KON96829.1"/>
    <property type="molecule type" value="Genomic_DNA"/>
</dbReference>
<dbReference type="InterPro" id="IPR003740">
    <property type="entry name" value="YitT"/>
</dbReference>
<feature type="transmembrane region" description="Helical" evidence="6">
    <location>
        <begin position="7"/>
        <end position="25"/>
    </location>
</feature>
<gene>
    <name evidence="7" type="ORF">AF333_16415</name>
    <name evidence="8" type="ORF">SAMN04487909_12177</name>
</gene>
<evidence type="ECO:0000256" key="6">
    <source>
        <dbReference type="SAM" id="Phobius"/>
    </source>
</evidence>
<dbReference type="RefSeq" id="WP_043065274.1">
    <property type="nucleotide sequence ID" value="NZ_BJOA01000069.1"/>
</dbReference>
<dbReference type="AlphaFoldDB" id="A0A0D1XSP9"/>
<organism evidence="7 9">
    <name type="scientific">Aneurinibacillus migulanus</name>
    <name type="common">Bacillus migulanus</name>
    <dbReference type="NCBI Taxonomy" id="47500"/>
    <lineage>
        <taxon>Bacteria</taxon>
        <taxon>Bacillati</taxon>
        <taxon>Bacillota</taxon>
        <taxon>Bacilli</taxon>
        <taxon>Bacillales</taxon>
        <taxon>Paenibacillaceae</taxon>
        <taxon>Aneurinibacillus group</taxon>
        <taxon>Aneurinibacillus</taxon>
    </lineage>
</organism>
<keyword evidence="2" id="KW-1003">Cell membrane</keyword>
<keyword evidence="4 6" id="KW-1133">Transmembrane helix</keyword>
<dbReference type="Pfam" id="PF02588">
    <property type="entry name" value="YitT_membrane"/>
    <property type="match status" value="1"/>
</dbReference>
<dbReference type="PATRIC" id="fig|47500.8.peg.5745"/>
<evidence type="ECO:0000256" key="5">
    <source>
        <dbReference type="ARBA" id="ARBA00023136"/>
    </source>
</evidence>
<reference evidence="8 10" key="2">
    <citation type="submission" date="2016-10" db="EMBL/GenBank/DDBJ databases">
        <authorList>
            <person name="de Groot N.N."/>
        </authorList>
    </citation>
    <scope>NUCLEOTIDE SEQUENCE [LARGE SCALE GENOMIC DNA]</scope>
    <source>
        <strain evidence="8 10">DSM 2895</strain>
    </source>
</reference>
<comment type="subcellular location">
    <subcellularLocation>
        <location evidence="1">Cell membrane</location>
        <topology evidence="1">Multi-pass membrane protein</topology>
    </subcellularLocation>
</comment>
<evidence type="ECO:0000256" key="1">
    <source>
        <dbReference type="ARBA" id="ARBA00004651"/>
    </source>
</evidence>
<keyword evidence="9" id="KW-1185">Reference proteome</keyword>
<dbReference type="GO" id="GO:0005886">
    <property type="term" value="C:plasma membrane"/>
    <property type="evidence" value="ECO:0007669"/>
    <property type="project" value="UniProtKB-SubCell"/>
</dbReference>
<evidence type="ECO:0000256" key="2">
    <source>
        <dbReference type="ARBA" id="ARBA00022475"/>
    </source>
</evidence>
<feature type="transmembrane region" description="Helical" evidence="6">
    <location>
        <begin position="79"/>
        <end position="97"/>
    </location>
</feature>
<dbReference type="Proteomes" id="UP000037269">
    <property type="component" value="Unassembled WGS sequence"/>
</dbReference>
<reference evidence="7 9" key="1">
    <citation type="submission" date="2015-07" db="EMBL/GenBank/DDBJ databases">
        <title>Fjat-14205 dsm 2895.</title>
        <authorList>
            <person name="Liu B."/>
            <person name="Wang J."/>
            <person name="Zhu Y."/>
            <person name="Liu G."/>
            <person name="Chen Q."/>
            <person name="Chen Z."/>
            <person name="Lan J."/>
            <person name="Che J."/>
            <person name="Ge C."/>
            <person name="Shi H."/>
            <person name="Pan Z."/>
            <person name="Liu X."/>
        </authorList>
    </citation>
    <scope>NUCLEOTIDE SEQUENCE [LARGE SCALE GENOMIC DNA]</scope>
    <source>
        <strain evidence="7 9">DSM 2895</strain>
    </source>
</reference>
<dbReference type="PANTHER" id="PTHR33545:SF5">
    <property type="entry name" value="UPF0750 MEMBRANE PROTEIN YITT"/>
    <property type="match status" value="1"/>
</dbReference>
<dbReference type="Proteomes" id="UP000182836">
    <property type="component" value="Unassembled WGS sequence"/>
</dbReference>
<protein>
    <submittedName>
        <fullName evidence="8">Uncharacterized 5xTM membrane BCR, YitT family COG1284</fullName>
    </submittedName>
</protein>